<dbReference type="InterPro" id="IPR011032">
    <property type="entry name" value="GroES-like_sf"/>
</dbReference>
<dbReference type="Proteomes" id="UP001064489">
    <property type="component" value="Chromosome 1"/>
</dbReference>
<name>A0AAD5JN78_ACENE</name>
<protein>
    <recommendedName>
        <fullName evidence="2">Oxidoreductase N-terminal domain-containing protein</fullName>
    </recommendedName>
</protein>
<reference evidence="3" key="1">
    <citation type="journal article" date="2022" name="Plant J.">
        <title>Strategies of tolerance reflected in two North American maple genomes.</title>
        <authorList>
            <person name="McEvoy S.L."/>
            <person name="Sezen U.U."/>
            <person name="Trouern-Trend A."/>
            <person name="McMahon S.M."/>
            <person name="Schaberg P.G."/>
            <person name="Yang J."/>
            <person name="Wegrzyn J.L."/>
            <person name="Swenson N.G."/>
        </authorList>
    </citation>
    <scope>NUCLEOTIDE SEQUENCE</scope>
    <source>
        <strain evidence="3">91603</strain>
    </source>
</reference>
<comment type="caution">
    <text evidence="3">The sequence shown here is derived from an EMBL/GenBank/DDBJ whole genome shotgun (WGS) entry which is preliminary data.</text>
</comment>
<keyword evidence="4" id="KW-1185">Reference proteome</keyword>
<keyword evidence="1" id="KW-0560">Oxidoreductase</keyword>
<evidence type="ECO:0000259" key="2">
    <source>
        <dbReference type="Pfam" id="PF16884"/>
    </source>
</evidence>
<gene>
    <name evidence="3" type="ORF">LWI28_026781</name>
</gene>
<dbReference type="PANTHER" id="PTHR43205">
    <property type="entry name" value="PROSTAGLANDIN REDUCTASE"/>
    <property type="match status" value="1"/>
</dbReference>
<dbReference type="AlphaFoldDB" id="A0AAD5JN78"/>
<reference evidence="3" key="2">
    <citation type="submission" date="2023-02" db="EMBL/GenBank/DDBJ databases">
        <authorList>
            <person name="Swenson N.G."/>
            <person name="Wegrzyn J.L."/>
            <person name="Mcevoy S.L."/>
        </authorList>
    </citation>
    <scope>NUCLEOTIDE SEQUENCE</scope>
    <source>
        <strain evidence="3">91603</strain>
        <tissue evidence="3">Leaf</tissue>
    </source>
</reference>
<organism evidence="3 4">
    <name type="scientific">Acer negundo</name>
    <name type="common">Box elder</name>
    <dbReference type="NCBI Taxonomy" id="4023"/>
    <lineage>
        <taxon>Eukaryota</taxon>
        <taxon>Viridiplantae</taxon>
        <taxon>Streptophyta</taxon>
        <taxon>Embryophyta</taxon>
        <taxon>Tracheophyta</taxon>
        <taxon>Spermatophyta</taxon>
        <taxon>Magnoliopsida</taxon>
        <taxon>eudicotyledons</taxon>
        <taxon>Gunneridae</taxon>
        <taxon>Pentapetalae</taxon>
        <taxon>rosids</taxon>
        <taxon>malvids</taxon>
        <taxon>Sapindales</taxon>
        <taxon>Sapindaceae</taxon>
        <taxon>Hippocastanoideae</taxon>
        <taxon>Acereae</taxon>
        <taxon>Acer</taxon>
    </lineage>
</organism>
<dbReference type="InterPro" id="IPR041694">
    <property type="entry name" value="ADH_N_2"/>
</dbReference>
<proteinExistence type="predicted"/>
<feature type="domain" description="Oxidoreductase N-terminal" evidence="2">
    <location>
        <begin position="11"/>
        <end position="106"/>
    </location>
</feature>
<dbReference type="Gene3D" id="3.90.180.10">
    <property type="entry name" value="Medium-chain alcohol dehydrogenases, catalytic domain"/>
    <property type="match status" value="1"/>
</dbReference>
<accession>A0AAD5JN78</accession>
<dbReference type="PANTHER" id="PTHR43205:SF7">
    <property type="entry name" value="PROSTAGLANDIN REDUCTASE 1"/>
    <property type="match status" value="1"/>
</dbReference>
<dbReference type="Pfam" id="PF16884">
    <property type="entry name" value="ADH_N_2"/>
    <property type="match status" value="1"/>
</dbReference>
<evidence type="ECO:0000313" key="3">
    <source>
        <dbReference type="EMBL" id="KAI9196761.1"/>
    </source>
</evidence>
<dbReference type="SUPFAM" id="SSF50129">
    <property type="entry name" value="GroES-like"/>
    <property type="match status" value="1"/>
</dbReference>
<evidence type="ECO:0000313" key="4">
    <source>
        <dbReference type="Proteomes" id="UP001064489"/>
    </source>
</evidence>
<dbReference type="EMBL" id="JAJSOW010000003">
    <property type="protein sequence ID" value="KAI9196761.1"/>
    <property type="molecule type" value="Genomic_DNA"/>
</dbReference>
<dbReference type="GO" id="GO:0032440">
    <property type="term" value="F:2-alkenal reductase [NAD(P)H] activity"/>
    <property type="evidence" value="ECO:0007669"/>
    <property type="project" value="TreeGrafter"/>
</dbReference>
<sequence>MAMNDLEVRNKQVILKDYVSGCPEESDMHVNIVAVTLKVSEGFNGVLVKNLYLSCDPYMGGRMKNKPGGIKPGSTIRGHPDFKNGDLVWGITNWEEYSLIDSPESLHKIEHTQMCPCLTTPEFLVCLV</sequence>
<evidence type="ECO:0000256" key="1">
    <source>
        <dbReference type="ARBA" id="ARBA00023002"/>
    </source>
</evidence>
<dbReference type="InterPro" id="IPR045010">
    <property type="entry name" value="MDR_fam"/>
</dbReference>